<organism evidence="1 2">
    <name type="scientific">Rhizobium phage AF3</name>
    <dbReference type="NCBI Taxonomy" id="2763529"/>
    <lineage>
        <taxon>Viruses</taxon>
        <taxon>Duplodnaviria</taxon>
        <taxon>Heunggongvirae</taxon>
        <taxon>Uroviricota</taxon>
        <taxon>Caudoviricetes</taxon>
        <taxon>Pootjesviridae</taxon>
        <taxon>Innesvirus</taxon>
        <taxon>Innesvirus AF3</taxon>
    </lineage>
</organism>
<gene>
    <name evidence="1" type="ORF">AF3_080</name>
</gene>
<evidence type="ECO:0000313" key="1">
    <source>
        <dbReference type="EMBL" id="QNH71455.1"/>
    </source>
</evidence>
<protein>
    <submittedName>
        <fullName evidence="1">Uncharacterized protein</fullName>
    </submittedName>
</protein>
<proteinExistence type="predicted"/>
<name>A0A7G7WW61_9CAUD</name>
<accession>A0A7G7WW61</accession>
<dbReference type="EMBL" id="MT778837">
    <property type="protein sequence ID" value="QNH71455.1"/>
    <property type="molecule type" value="Genomic_DNA"/>
</dbReference>
<dbReference type="Proteomes" id="UP000515855">
    <property type="component" value="Segment"/>
</dbReference>
<sequence>MTERYSLAVLNALDEKDCSKFEDTVVKKPWVIAIIAGRDNEFREVGFMISDEERYTISFETVEEALEHTHEKIDEGFLDNLVFVVQNTDRNDLPIIGIYKDFFDAEDFVLSQDSIYGFPSAKSKYFGINVLGTAYAGIRYNDHKITVTKLK</sequence>
<reference evidence="1 2" key="1">
    <citation type="submission" date="2020-07" db="EMBL/GenBank/DDBJ databases">
        <title>Complete genome sequence of Rhizobium leguminosarum bacteriophage vB_RlegM_AF3.</title>
        <authorList>
            <person name="Gunathilake D."/>
            <person name="Mackenzie K.D."/>
            <person name="Yost C.K."/>
            <person name="Hynes M.F."/>
        </authorList>
    </citation>
    <scope>NUCLEOTIDE SEQUENCE [LARGE SCALE GENOMIC DNA]</scope>
</reference>
<evidence type="ECO:0000313" key="2">
    <source>
        <dbReference type="Proteomes" id="UP000515855"/>
    </source>
</evidence>
<keyword evidence="2" id="KW-1185">Reference proteome</keyword>